<name>A0ABS7JHJ0_9SPHN</name>
<dbReference type="Proteomes" id="UP000776651">
    <property type="component" value="Unassembled WGS sequence"/>
</dbReference>
<feature type="region of interest" description="Disordered" evidence="1">
    <location>
        <begin position="33"/>
        <end position="61"/>
    </location>
</feature>
<evidence type="ECO:0000313" key="3">
    <source>
        <dbReference type="Proteomes" id="UP000776651"/>
    </source>
</evidence>
<gene>
    <name evidence="2" type="ORF">K3177_01540</name>
</gene>
<protein>
    <submittedName>
        <fullName evidence="2">Uncharacterized protein</fullName>
    </submittedName>
</protein>
<reference evidence="2 3" key="1">
    <citation type="submission" date="2021-08" db="EMBL/GenBank/DDBJ databases">
        <title>Comparative Genomics Analysis of the Genus Qipengyuania Reveals Extensive Genetic Diversity and Metabolic Versatility, Including the Description of Fifteen Novel Species.</title>
        <authorList>
            <person name="Liu Y."/>
        </authorList>
    </citation>
    <scope>NUCLEOTIDE SEQUENCE [LARGE SCALE GENOMIC DNA]</scope>
    <source>
        <strain evidence="2 3">GH25</strain>
    </source>
</reference>
<evidence type="ECO:0000256" key="1">
    <source>
        <dbReference type="SAM" id="MobiDB-lite"/>
    </source>
</evidence>
<evidence type="ECO:0000313" key="2">
    <source>
        <dbReference type="EMBL" id="MBX7487187.1"/>
    </source>
</evidence>
<sequence>MIDYFALALAHALLVIALLRILARGELDREEALGDVLDEPQAQSKQKRPGGTRQRKKRGDA</sequence>
<dbReference type="RefSeq" id="WP_221596572.1">
    <property type="nucleotide sequence ID" value="NZ_JAIGNQ010000001.1"/>
</dbReference>
<proteinExistence type="predicted"/>
<keyword evidence="3" id="KW-1185">Reference proteome</keyword>
<organism evidence="2 3">
    <name type="scientific">Qipengyuania pacifica</name>
    <dbReference type="NCBI Taxonomy" id="2860199"/>
    <lineage>
        <taxon>Bacteria</taxon>
        <taxon>Pseudomonadati</taxon>
        <taxon>Pseudomonadota</taxon>
        <taxon>Alphaproteobacteria</taxon>
        <taxon>Sphingomonadales</taxon>
        <taxon>Erythrobacteraceae</taxon>
        <taxon>Qipengyuania</taxon>
    </lineage>
</organism>
<dbReference type="EMBL" id="JAIGNQ010000001">
    <property type="protein sequence ID" value="MBX7487187.1"/>
    <property type="molecule type" value="Genomic_DNA"/>
</dbReference>
<accession>A0ABS7JHJ0</accession>
<comment type="caution">
    <text evidence="2">The sequence shown here is derived from an EMBL/GenBank/DDBJ whole genome shotgun (WGS) entry which is preliminary data.</text>
</comment>
<feature type="compositionally biased region" description="Basic residues" evidence="1">
    <location>
        <begin position="45"/>
        <end position="61"/>
    </location>
</feature>